<feature type="compositionally biased region" description="Pro residues" evidence="1">
    <location>
        <begin position="838"/>
        <end position="851"/>
    </location>
</feature>
<organism evidence="2 3">
    <name type="scientific">Littorina saxatilis</name>
    <dbReference type="NCBI Taxonomy" id="31220"/>
    <lineage>
        <taxon>Eukaryota</taxon>
        <taxon>Metazoa</taxon>
        <taxon>Spiralia</taxon>
        <taxon>Lophotrochozoa</taxon>
        <taxon>Mollusca</taxon>
        <taxon>Gastropoda</taxon>
        <taxon>Caenogastropoda</taxon>
        <taxon>Littorinimorpha</taxon>
        <taxon>Littorinoidea</taxon>
        <taxon>Littorinidae</taxon>
        <taxon>Littorina</taxon>
    </lineage>
</organism>
<accession>A0AAN9AKM7</accession>
<gene>
    <name evidence="2" type="ORF">V1264_022567</name>
</gene>
<dbReference type="PANTHER" id="PTHR46601">
    <property type="entry name" value="ULP_PROTEASE DOMAIN-CONTAINING PROTEIN"/>
    <property type="match status" value="1"/>
</dbReference>
<protein>
    <submittedName>
        <fullName evidence="2">Uncharacterized protein</fullName>
    </submittedName>
</protein>
<dbReference type="Proteomes" id="UP001374579">
    <property type="component" value="Unassembled WGS sequence"/>
</dbReference>
<keyword evidence="3" id="KW-1185">Reference proteome</keyword>
<evidence type="ECO:0000313" key="3">
    <source>
        <dbReference type="Proteomes" id="UP001374579"/>
    </source>
</evidence>
<proteinExistence type="predicted"/>
<feature type="region of interest" description="Disordered" evidence="1">
    <location>
        <begin position="82"/>
        <end position="122"/>
    </location>
</feature>
<dbReference type="EMBL" id="JBAMIC010004070">
    <property type="protein sequence ID" value="KAK7088673.1"/>
    <property type="molecule type" value="Genomic_DNA"/>
</dbReference>
<dbReference type="AlphaFoldDB" id="A0AAN9AKM7"/>
<name>A0AAN9AKM7_9CAEN</name>
<feature type="compositionally biased region" description="Basic and acidic residues" evidence="1">
    <location>
        <begin position="84"/>
        <end position="98"/>
    </location>
</feature>
<dbReference type="PANTHER" id="PTHR46601:SF1">
    <property type="entry name" value="ADF-H DOMAIN-CONTAINING PROTEIN"/>
    <property type="match status" value="1"/>
</dbReference>
<feature type="region of interest" description="Disordered" evidence="1">
    <location>
        <begin position="1"/>
        <end position="61"/>
    </location>
</feature>
<feature type="compositionally biased region" description="Polar residues" evidence="1">
    <location>
        <begin position="17"/>
        <end position="26"/>
    </location>
</feature>
<comment type="caution">
    <text evidence="2">The sequence shown here is derived from an EMBL/GenBank/DDBJ whole genome shotgun (WGS) entry which is preliminary data.</text>
</comment>
<sequence>MESTAARRSSRRQSNATKINNSNDVTTPPPLPPPPQKSTPEGISAAGQRSRNFRAKVKADPERFEAYKKSERLRSKLRRLSMTPEEKEAYIKAGAERTKKCRAKKKDAGLPLNKKRPEPTTRAAVLKKREVERVRKANYRARVAENPYKKSWVDRKRRESYRKKKAALKEKESSQQSEAAVTQEVTSGGYKNKSSKLKALKKVKNVISPSPGKYADVVATLAQTKSPRKRKILDEKGVKAPSPRKKLFSDDVLHSVKEDLQQTSKKRTKVENARRRVLCGVFNRYSKHRGCASTLKAFGTTKKFVNQCAEKNGEWTRKKRKDAVPAHVVEKIQTIYEREDISRDDPCQKSVSARTGNSTRYMEKTLQESYDQYITECNPDTEKQVSFSKFAKLKPKDVKTTQHNKLKTCKCEHCEKVRLLLMGINNFLIKKNQRGLTLANKRAALDLTLCPKQGEFHNIACVERTCEHCGVRKLRDHLSTTLEAHADELTTWDAWTLTKEQYRKNDGTVKDTTKWKPIPKSGPFDELVTEMEEQMTKYSLHLFNADWQYKQFCHLRDNLPQRWLLTVSDFGQNFTCHHQDEIQGAHWARSECTIHPVVTYFHTDEGIRKESFVFLSTDLRHDAHASHHYQIDAVKQSLGRNLEFERIVHFSDGCASQYKGKTSFVDLSFSKEDTGILTERHYFGSRHGKGPCDAEIGTVKKNASLAVKRRTAVISDPSQLYQWGKQKLSGKLKTRPGQQIPGYRTFVFVGATTINRNRPERSGDNIKTLTGTQSLHSIRSVEEPYIVTWRKRTCFCGACRNINSADQCINEATCGPWTVFNMKKRTRRTVNRDRGAPVTPPEAEPVIPPDAQPVALPDAELEGPPDAEPAVAPVAEPVTTHEAEQVTLPDAEPIAAPVVKGDWVRVAFPLRNQRKAEYIGKVLDTDGAELEITFTRRKGRHWVFPAKEDRSWVDSGQIIAKLDHPSITGRDQYIFETQ</sequence>
<feature type="region of interest" description="Disordered" evidence="1">
    <location>
        <begin position="828"/>
        <end position="868"/>
    </location>
</feature>
<feature type="compositionally biased region" description="Low complexity" evidence="1">
    <location>
        <begin position="1"/>
        <end position="16"/>
    </location>
</feature>
<feature type="compositionally biased region" description="Pro residues" evidence="1">
    <location>
        <begin position="27"/>
        <end position="37"/>
    </location>
</feature>
<evidence type="ECO:0000256" key="1">
    <source>
        <dbReference type="SAM" id="MobiDB-lite"/>
    </source>
</evidence>
<feature type="region of interest" description="Disordered" evidence="1">
    <location>
        <begin position="149"/>
        <end position="184"/>
    </location>
</feature>
<reference evidence="2 3" key="1">
    <citation type="submission" date="2024-02" db="EMBL/GenBank/DDBJ databases">
        <title>Chromosome-scale genome assembly of the rough periwinkle Littorina saxatilis.</title>
        <authorList>
            <person name="De Jode A."/>
            <person name="Faria R."/>
            <person name="Formenti G."/>
            <person name="Sims Y."/>
            <person name="Smith T.P."/>
            <person name="Tracey A."/>
            <person name="Wood J.M.D."/>
            <person name="Zagrodzka Z.B."/>
            <person name="Johannesson K."/>
            <person name="Butlin R.K."/>
            <person name="Leder E.H."/>
        </authorList>
    </citation>
    <scope>NUCLEOTIDE SEQUENCE [LARGE SCALE GENOMIC DNA]</scope>
    <source>
        <strain evidence="2">Snail1</strain>
        <tissue evidence="2">Muscle</tissue>
    </source>
</reference>
<feature type="compositionally biased region" description="Polar residues" evidence="1">
    <location>
        <begin position="175"/>
        <end position="184"/>
    </location>
</feature>
<evidence type="ECO:0000313" key="2">
    <source>
        <dbReference type="EMBL" id="KAK7088673.1"/>
    </source>
</evidence>